<dbReference type="PANTHER" id="PTHR39596:SF3">
    <property type="entry name" value="HETEROKARYON INCOMPATIBILITY DOMAIN-CONTAINING PROTEIN"/>
    <property type="match status" value="1"/>
</dbReference>
<evidence type="ECO:0008006" key="3">
    <source>
        <dbReference type="Google" id="ProtNLM"/>
    </source>
</evidence>
<reference evidence="1 2" key="1">
    <citation type="journal article" date="2016" name="Sci. Rep.">
        <title>Peltaster fructicola genome reveals evolution from an invasive phytopathogen to an ectophytic parasite.</title>
        <authorList>
            <person name="Xu C."/>
            <person name="Chen H."/>
            <person name="Gleason M.L."/>
            <person name="Xu J.R."/>
            <person name="Liu H."/>
            <person name="Zhang R."/>
            <person name="Sun G."/>
        </authorList>
    </citation>
    <scope>NUCLEOTIDE SEQUENCE [LARGE SCALE GENOMIC DNA]</scope>
    <source>
        <strain evidence="1 2">LNHT1506</strain>
    </source>
</reference>
<dbReference type="PANTHER" id="PTHR39596">
    <property type="match status" value="1"/>
</dbReference>
<evidence type="ECO:0000313" key="1">
    <source>
        <dbReference type="EMBL" id="QIW98724.1"/>
    </source>
</evidence>
<sequence length="886" mass="102140">MDHLPLPQKPTSTPSRARCVCIEDDPYDGGDFATYPGRAGWPEMLTSHTGTPFWYQQSKIDAEHIDEHMRKQEQVLTSWAFFGQLHMMLSPFGLYKAQDYIEVDKNEIRWLHTRQLLGIVSQWYEAMEACDHARRQALIANAQRCFTLSCEVLRVLSMPSHTRFDRMINVALLAISNVVERMIINFYNDALHSLATSLTLNFDETSRQRMLQNGWCPSDIFRAEHRHVRDVSIIWFSEHMQKSISLQSHDDCTDTICQRMLKYSTRHVEADCACDYLQSDKARIIACLESGDYPVLEVEGEELDDITMRIHPSKSLAEDIAYVAISHVWADGLGNQEEMSLPRCQIRRLAKLVHSITSHTFYRGRPPNEETIVHKKRLFLWCDTLCCPIEQAPKQLALQYMRDVYMKAEWTLVLDRDLLCYSYSEIGVLEAAWRIIHSRWMTRLWTYQEAGLPLRLLVQFSDAPVSIFPVMLEMARMFKETRKSIRLYNYLCAEIVLLRSWLHSDAKQWIGNAVAGLAHRSVSVASDEPLCIATVLGLDTVEMSRTPNDQRMQLLWEMICRHEQGVKKSVVFNTLARMDKPGFRCFPSSFLQSLASSLDYISLSDDPGRRGILCMQGLRVSCAGWRIRLAQRPACIPEVLIARHKLNGQVLPVNFADGSCYNMMRRILDDSERNQGDLLDTIGRRDAEWYVVLKRSSTFDWVPYTSQQQGILVSKEKNAYGLTYYRTHMLVNVDRVQPRQELSRRLQYIYAHTIWRSWPVKAVQLMNLAMAPPNFVLTWPPVTLSVPGLKEHNTIAAWLQPVFNTIHSWSLPTVTACYRTLFGQIWRQVRDTNTRALQEPLAARLWKEAGNTATELTSTGDVLAAVMGRYVDALEVYDESTEWVID</sequence>
<dbReference type="EMBL" id="CP051141">
    <property type="protein sequence ID" value="QIW98724.1"/>
    <property type="molecule type" value="Genomic_DNA"/>
</dbReference>
<gene>
    <name evidence="1" type="ORF">AMS68_004242</name>
</gene>
<organism evidence="1 2">
    <name type="scientific">Peltaster fructicola</name>
    <dbReference type="NCBI Taxonomy" id="286661"/>
    <lineage>
        <taxon>Eukaryota</taxon>
        <taxon>Fungi</taxon>
        <taxon>Dikarya</taxon>
        <taxon>Ascomycota</taxon>
        <taxon>Pezizomycotina</taxon>
        <taxon>Dothideomycetes</taxon>
        <taxon>Dothideomycetes incertae sedis</taxon>
        <taxon>Peltaster</taxon>
    </lineage>
</organism>
<dbReference type="OrthoDB" id="2426273at2759"/>
<evidence type="ECO:0000313" key="2">
    <source>
        <dbReference type="Proteomes" id="UP000503462"/>
    </source>
</evidence>
<dbReference type="AlphaFoldDB" id="A0A6H0XVP4"/>
<name>A0A6H0XVP4_9PEZI</name>
<dbReference type="Proteomes" id="UP000503462">
    <property type="component" value="Chromosome 3"/>
</dbReference>
<proteinExistence type="predicted"/>
<keyword evidence="2" id="KW-1185">Reference proteome</keyword>
<protein>
    <recommendedName>
        <fullName evidence="3">Heterokaryon incompatibility domain-containing protein</fullName>
    </recommendedName>
</protein>
<accession>A0A6H0XVP4</accession>